<keyword evidence="3" id="KW-0804">Transcription</keyword>
<proteinExistence type="inferred from homology"/>
<dbReference type="GO" id="GO:0003746">
    <property type="term" value="F:translation elongation factor activity"/>
    <property type="evidence" value="ECO:0007669"/>
    <property type="project" value="UniProtKB-KW"/>
</dbReference>
<dbReference type="InterPro" id="IPR007852">
    <property type="entry name" value="Cdc73/Parafibromin"/>
</dbReference>
<dbReference type="FunCoup" id="E9DUJ4">
    <property type="interactions" value="199"/>
</dbReference>
<dbReference type="GO" id="GO:0006368">
    <property type="term" value="P:transcription elongation by RNA polymerase II"/>
    <property type="evidence" value="ECO:0007669"/>
    <property type="project" value="InterPro"/>
</dbReference>
<dbReference type="Gene3D" id="3.40.50.11990">
    <property type="entry name" value="RNA polymerase II accessory factor, Cdc73 C-terminal domain"/>
    <property type="match status" value="1"/>
</dbReference>
<dbReference type="HOGENOM" id="CLU_025849_2_0_1"/>
<feature type="domain" description="Cell division control protein 73 C-terminal" evidence="5">
    <location>
        <begin position="238"/>
        <end position="398"/>
    </location>
</feature>
<dbReference type="Pfam" id="PF05179">
    <property type="entry name" value="CDC73_C"/>
    <property type="match status" value="1"/>
</dbReference>
<gene>
    <name evidence="6" type="ORF">MAC_01292</name>
</gene>
<comment type="similarity">
    <text evidence="2">Belongs to the CDC73 family.</text>
</comment>
<dbReference type="OMA" id="FRPDYWN"/>
<accession>E9DUJ4</accession>
<dbReference type="InParanoid" id="E9DUJ4"/>
<name>E9DUJ4_METAQ</name>
<sequence>MASADHDPLVLLRKAISSSQPFIPTASGDPGAEECPLSQASHLQFSAQGIALAIETPTRFISNDKPVDLRSIYFAWLNRELAIPEYNASATTLNEQLAAAGSTGKVQNLGFIERLDLITWLEAASEESEYIKPVAGDADAAAAAAAAAGTAPAAKSGAVSTAAQARAGKGTMDPRLASVYDGERKMGDRNTVLRGIKPTDFSHVRKLAAPFIQKKAQAASAPGAASSLSLNQKGPARRPDPIILLSPSASSLLRMSNARSFLEDGKFIPPDASGSTASMLHVQRVIRAIDPNRPLRFILVEGSEQFKPEYWNRVVAVFTTGQTWQFKNYKWSSPNELFKHTLGVFVGWRGEQAPESIRSWGHRVLSTGVDRWRGGDGADASRFRDKEVVEQIWKAIEMNMRSKGWRFDAAPTAI</sequence>
<dbReference type="eggNOG" id="KOG3786">
    <property type="taxonomic scope" value="Eukaryota"/>
</dbReference>
<dbReference type="EMBL" id="GL698474">
    <property type="protein sequence ID" value="EFY92656.1"/>
    <property type="molecule type" value="Genomic_DNA"/>
</dbReference>
<comment type="subcellular location">
    <subcellularLocation>
        <location evidence="1">Nucleus</location>
    </subcellularLocation>
</comment>
<dbReference type="OrthoDB" id="2186602at2759"/>
<evidence type="ECO:0000313" key="6">
    <source>
        <dbReference type="EMBL" id="EFY92656.1"/>
    </source>
</evidence>
<evidence type="ECO:0000256" key="1">
    <source>
        <dbReference type="ARBA" id="ARBA00004123"/>
    </source>
</evidence>
<keyword evidence="6" id="KW-0251">Elongation factor</keyword>
<dbReference type="FunFam" id="3.40.50.11990:FF:000003">
    <property type="entry name" value="Pol II transcription elongation factor subunit Cdc73"/>
    <property type="match status" value="1"/>
</dbReference>
<evidence type="ECO:0000259" key="5">
    <source>
        <dbReference type="Pfam" id="PF05179"/>
    </source>
</evidence>
<dbReference type="GO" id="GO:0016593">
    <property type="term" value="C:Cdc73/Paf1 complex"/>
    <property type="evidence" value="ECO:0007669"/>
    <property type="project" value="EnsemblFungi"/>
</dbReference>
<dbReference type="InterPro" id="IPR031336">
    <property type="entry name" value="CDC73_C"/>
</dbReference>
<keyword evidence="6" id="KW-0648">Protein biosynthesis</keyword>
<dbReference type="Proteomes" id="UP000002499">
    <property type="component" value="Unassembled WGS sequence"/>
</dbReference>
<dbReference type="PANTHER" id="PTHR12466">
    <property type="entry name" value="CDC73 DOMAIN PROTEIN"/>
    <property type="match status" value="1"/>
</dbReference>
<evidence type="ECO:0000256" key="2">
    <source>
        <dbReference type="ARBA" id="ARBA00010427"/>
    </source>
</evidence>
<dbReference type="GO" id="GO:0032968">
    <property type="term" value="P:positive regulation of transcription elongation by RNA polymerase II"/>
    <property type="evidence" value="ECO:0007669"/>
    <property type="project" value="TreeGrafter"/>
</dbReference>
<keyword evidence="7" id="KW-1185">Reference proteome</keyword>
<protein>
    <submittedName>
        <fullName evidence="6">Pol II transcription elongation factor subunit Cdc73, putative</fullName>
    </submittedName>
</protein>
<dbReference type="STRING" id="655827.E9DUJ4"/>
<keyword evidence="4" id="KW-0539">Nucleus</keyword>
<dbReference type="AlphaFoldDB" id="E9DUJ4"/>
<evidence type="ECO:0000256" key="4">
    <source>
        <dbReference type="ARBA" id="ARBA00023242"/>
    </source>
</evidence>
<organism evidence="7">
    <name type="scientific">Metarhizium acridum (strain CQMa 102)</name>
    <dbReference type="NCBI Taxonomy" id="655827"/>
    <lineage>
        <taxon>Eukaryota</taxon>
        <taxon>Fungi</taxon>
        <taxon>Dikarya</taxon>
        <taxon>Ascomycota</taxon>
        <taxon>Pezizomycotina</taxon>
        <taxon>Sordariomycetes</taxon>
        <taxon>Hypocreomycetidae</taxon>
        <taxon>Hypocreales</taxon>
        <taxon>Clavicipitaceae</taxon>
        <taxon>Metarhizium</taxon>
    </lineage>
</organism>
<evidence type="ECO:0000313" key="7">
    <source>
        <dbReference type="Proteomes" id="UP000002499"/>
    </source>
</evidence>
<dbReference type="GO" id="GO:0000993">
    <property type="term" value="F:RNA polymerase II complex binding"/>
    <property type="evidence" value="ECO:0007669"/>
    <property type="project" value="TreeGrafter"/>
</dbReference>
<dbReference type="InterPro" id="IPR038103">
    <property type="entry name" value="CDC73_C_sf"/>
</dbReference>
<evidence type="ECO:0000256" key="3">
    <source>
        <dbReference type="ARBA" id="ARBA00023163"/>
    </source>
</evidence>
<dbReference type="PANTHER" id="PTHR12466:SF8">
    <property type="entry name" value="PARAFIBROMIN"/>
    <property type="match status" value="1"/>
</dbReference>
<reference evidence="6 7" key="1">
    <citation type="journal article" date="2011" name="PLoS Genet.">
        <title>Genome sequencing and comparative transcriptomics of the model entomopathogenic fungi Metarhizium anisopliae and M. acridum.</title>
        <authorList>
            <person name="Gao Q."/>
            <person name="Jin K."/>
            <person name="Ying S.H."/>
            <person name="Zhang Y."/>
            <person name="Xiao G."/>
            <person name="Shang Y."/>
            <person name="Duan Z."/>
            <person name="Hu X."/>
            <person name="Xie X.Q."/>
            <person name="Zhou G."/>
            <person name="Peng G."/>
            <person name="Luo Z."/>
            <person name="Huang W."/>
            <person name="Wang B."/>
            <person name="Fang W."/>
            <person name="Wang S."/>
            <person name="Zhong Y."/>
            <person name="Ma L.J."/>
            <person name="St Leger R.J."/>
            <person name="Zhao G.P."/>
            <person name="Pei Y."/>
            <person name="Feng M.G."/>
            <person name="Xia Y."/>
            <person name="Wang C."/>
        </authorList>
    </citation>
    <scope>NUCLEOTIDE SEQUENCE [LARGE SCALE GENOMIC DNA]</scope>
    <source>
        <strain evidence="6 7">CQMa 102</strain>
    </source>
</reference>